<dbReference type="Proteomes" id="UP000016023">
    <property type="component" value="Unassembled WGS sequence"/>
</dbReference>
<dbReference type="Gene3D" id="3.40.50.720">
    <property type="entry name" value="NAD(P)-binding Rossmann-like Domain"/>
    <property type="match status" value="1"/>
</dbReference>
<feature type="domain" description="Dihydrodipicolinate reductase C-terminal" evidence="15">
    <location>
        <begin position="107"/>
        <end position="237"/>
    </location>
</feature>
<reference evidence="16 17" key="1">
    <citation type="submission" date="2011-12" db="EMBL/GenBank/DDBJ databases">
        <title>The Genome Sequence of Prevotella micans F0438.</title>
        <authorList>
            <consortium name="The Broad Institute Genome Sequencing Platform"/>
            <person name="Earl A."/>
            <person name="Ward D."/>
            <person name="Feldgarden M."/>
            <person name="Gevers D."/>
            <person name="Izard J."/>
            <person name="Baranova O.V."/>
            <person name="Blanton J.M."/>
            <person name="Wade W.G."/>
            <person name="Dewhirst F.E."/>
            <person name="Young S.K."/>
            <person name="Zeng Q."/>
            <person name="Gargeya S."/>
            <person name="Fitzgerald M."/>
            <person name="Haas B."/>
            <person name="Abouelleil A."/>
            <person name="Alvarado L."/>
            <person name="Arachchi H.M."/>
            <person name="Berlin A."/>
            <person name="Chapman S.B."/>
            <person name="Gearin G."/>
            <person name="Goldberg J."/>
            <person name="Griggs A."/>
            <person name="Gujja S."/>
            <person name="Hansen M."/>
            <person name="Heiman D."/>
            <person name="Howarth C."/>
            <person name="Larimer J."/>
            <person name="Lui A."/>
            <person name="MacDonald P.J.P."/>
            <person name="McCowen C."/>
            <person name="Montmayeur A."/>
            <person name="Murphy C."/>
            <person name="Neiman D."/>
            <person name="Pearson M."/>
            <person name="Priest M."/>
            <person name="Roberts A."/>
            <person name="Saif S."/>
            <person name="Shea T."/>
            <person name="Sisk P."/>
            <person name="Stolte C."/>
            <person name="Sykes S."/>
            <person name="Wortman J."/>
            <person name="Nusbaum C."/>
            <person name="Birren B."/>
        </authorList>
    </citation>
    <scope>NUCLEOTIDE SEQUENCE [LARGE SCALE GENOMIC DNA]</scope>
    <source>
        <strain evidence="16 17">F0438</strain>
    </source>
</reference>
<evidence type="ECO:0000313" key="16">
    <source>
        <dbReference type="EMBL" id="EHO69394.1"/>
    </source>
</evidence>
<feature type="domain" description="Dihydrodipicolinate reductase N-terminal" evidence="14">
    <location>
        <begin position="1"/>
        <end position="104"/>
    </location>
</feature>
<comment type="caution">
    <text evidence="16">The sequence shown here is derived from an EMBL/GenBank/DDBJ whole genome shotgun (WGS) entry which is preliminary data.</text>
</comment>
<dbReference type="HOGENOM" id="CLU_047479_1_0_10"/>
<evidence type="ECO:0000256" key="8">
    <source>
        <dbReference type="ARBA" id="ARBA00023154"/>
    </source>
</evidence>
<evidence type="ECO:0000256" key="3">
    <source>
        <dbReference type="ARBA" id="ARBA00022605"/>
    </source>
</evidence>
<dbReference type="eggNOG" id="COG0289">
    <property type="taxonomic scope" value="Bacteria"/>
</dbReference>
<dbReference type="RefSeq" id="WP_006952892.1">
    <property type="nucleotide sequence ID" value="NZ_JH594522.1"/>
</dbReference>
<evidence type="ECO:0000256" key="11">
    <source>
        <dbReference type="ARBA" id="ARBA00049080"/>
    </source>
</evidence>
<dbReference type="NCBIfam" id="TIGR00036">
    <property type="entry name" value="dapB"/>
    <property type="match status" value="1"/>
</dbReference>
<protein>
    <recommendedName>
        <fullName evidence="10 13">4-hydroxy-tetrahydrodipicolinate reductase</fullName>
        <ecNumber evidence="10 13">1.17.1.8</ecNumber>
    </recommendedName>
</protein>
<keyword evidence="5" id="KW-0220">Diaminopimelate biosynthesis</keyword>
<keyword evidence="7" id="KW-0520">NAD</keyword>
<keyword evidence="2" id="KW-0963">Cytoplasm</keyword>
<dbReference type="PANTHER" id="PTHR20836:SF0">
    <property type="entry name" value="4-HYDROXY-TETRAHYDRODIPICOLINATE REDUCTASE 1, CHLOROPLASTIC-RELATED"/>
    <property type="match status" value="1"/>
</dbReference>
<comment type="catalytic activity">
    <reaction evidence="11">
        <text>(S)-2,3,4,5-tetrahydrodipicolinate + NADP(+) + H2O = (2S,4S)-4-hydroxy-2,3,4,5-tetrahydrodipicolinate + NADPH + H(+)</text>
        <dbReference type="Rhea" id="RHEA:35331"/>
        <dbReference type="ChEBI" id="CHEBI:15377"/>
        <dbReference type="ChEBI" id="CHEBI:15378"/>
        <dbReference type="ChEBI" id="CHEBI:16845"/>
        <dbReference type="ChEBI" id="CHEBI:57783"/>
        <dbReference type="ChEBI" id="CHEBI:58349"/>
        <dbReference type="ChEBI" id="CHEBI:67139"/>
        <dbReference type="EC" id="1.17.1.8"/>
    </reaction>
</comment>
<keyword evidence="17" id="KW-1185">Reference proteome</keyword>
<dbReference type="InterPro" id="IPR022663">
    <property type="entry name" value="DapB_C"/>
</dbReference>
<dbReference type="InterPro" id="IPR022664">
    <property type="entry name" value="DapB_N_CS"/>
</dbReference>
<dbReference type="EMBL" id="AGWK01000038">
    <property type="protein sequence ID" value="EHO69394.1"/>
    <property type="molecule type" value="Genomic_DNA"/>
</dbReference>
<evidence type="ECO:0000256" key="5">
    <source>
        <dbReference type="ARBA" id="ARBA00022915"/>
    </source>
</evidence>
<evidence type="ECO:0000256" key="9">
    <source>
        <dbReference type="ARBA" id="ARBA00037922"/>
    </source>
</evidence>
<name>H1Q3C8_9BACT</name>
<dbReference type="PROSITE" id="PS01298">
    <property type="entry name" value="DAPB"/>
    <property type="match status" value="1"/>
</dbReference>
<dbReference type="GO" id="GO:0008839">
    <property type="term" value="F:4-hydroxy-tetrahydrodipicolinate reductase"/>
    <property type="evidence" value="ECO:0007669"/>
    <property type="project" value="UniProtKB-UniRule"/>
</dbReference>
<dbReference type="InterPro" id="IPR023940">
    <property type="entry name" value="DHDPR_bac"/>
</dbReference>
<dbReference type="InterPro" id="IPR000846">
    <property type="entry name" value="DapB_N"/>
</dbReference>
<sequence length="244" mass="27310">MKIALIGYGKMGRMIEQIAIARGHEIVCRIDVDNQECFESSEFSSADVAIEFTNPASAYDNYLKAFKHNVKVVSGSTGWMHEHKADVEKLCNEGGQTLFWASNFSIGMAIFSSINKRLAEIMNRFPQYAVELEEIHHIHKLDAPSGTAITLAEDIIAHLDRKDKWIKSQDKATENELPISSIRQGEVPGTHTISYNSEADKITITHEAFNREGFALGAVLAAEYTQTHKGLLTINDMFDFSKEQ</sequence>
<evidence type="ECO:0000256" key="6">
    <source>
        <dbReference type="ARBA" id="ARBA00023002"/>
    </source>
</evidence>
<dbReference type="PIRSF" id="PIRSF000161">
    <property type="entry name" value="DHPR"/>
    <property type="match status" value="1"/>
</dbReference>
<comment type="catalytic activity">
    <reaction evidence="12">
        <text>(S)-2,3,4,5-tetrahydrodipicolinate + NAD(+) + H2O = (2S,4S)-4-hydroxy-2,3,4,5-tetrahydrodipicolinate + NADH + H(+)</text>
        <dbReference type="Rhea" id="RHEA:35323"/>
        <dbReference type="ChEBI" id="CHEBI:15377"/>
        <dbReference type="ChEBI" id="CHEBI:15378"/>
        <dbReference type="ChEBI" id="CHEBI:16845"/>
        <dbReference type="ChEBI" id="CHEBI:57540"/>
        <dbReference type="ChEBI" id="CHEBI:57945"/>
        <dbReference type="ChEBI" id="CHEBI:67139"/>
        <dbReference type="EC" id="1.17.1.8"/>
    </reaction>
</comment>
<evidence type="ECO:0000256" key="1">
    <source>
        <dbReference type="ARBA" id="ARBA00006642"/>
    </source>
</evidence>
<evidence type="ECO:0000259" key="14">
    <source>
        <dbReference type="Pfam" id="PF01113"/>
    </source>
</evidence>
<dbReference type="GO" id="GO:0009089">
    <property type="term" value="P:lysine biosynthetic process via diaminopimelate"/>
    <property type="evidence" value="ECO:0007669"/>
    <property type="project" value="UniProtKB-UniRule"/>
</dbReference>
<dbReference type="GO" id="GO:0019877">
    <property type="term" value="P:diaminopimelate biosynthetic process"/>
    <property type="evidence" value="ECO:0007669"/>
    <property type="project" value="UniProtKB-KW"/>
</dbReference>
<comment type="similarity">
    <text evidence="1">Belongs to the DapB family.</text>
</comment>
<evidence type="ECO:0000256" key="2">
    <source>
        <dbReference type="ARBA" id="ARBA00022490"/>
    </source>
</evidence>
<keyword evidence="3" id="KW-0028">Amino-acid biosynthesis</keyword>
<dbReference type="STRING" id="883158.HMPREF9140_01416"/>
<dbReference type="InterPro" id="IPR036291">
    <property type="entry name" value="NAD(P)-bd_dom_sf"/>
</dbReference>
<evidence type="ECO:0000259" key="15">
    <source>
        <dbReference type="Pfam" id="PF05173"/>
    </source>
</evidence>
<dbReference type="SUPFAM" id="SSF55347">
    <property type="entry name" value="Glyceraldehyde-3-phosphate dehydrogenase-like, C-terminal domain"/>
    <property type="match status" value="1"/>
</dbReference>
<comment type="pathway">
    <text evidence="9">Amino-acid biosynthesis; L-lysine biosynthesis via DAP pathway; (S)-tetrahydrodipicolinate from L-aspartate: step 4/4.</text>
</comment>
<keyword evidence="4" id="KW-0521">NADP</keyword>
<gene>
    <name evidence="16" type="ORF">HMPREF9140_01416</name>
</gene>
<dbReference type="Pfam" id="PF05173">
    <property type="entry name" value="DapB_C"/>
    <property type="match status" value="1"/>
</dbReference>
<evidence type="ECO:0000256" key="7">
    <source>
        <dbReference type="ARBA" id="ARBA00023027"/>
    </source>
</evidence>
<evidence type="ECO:0000256" key="12">
    <source>
        <dbReference type="ARBA" id="ARBA00049396"/>
    </source>
</evidence>
<keyword evidence="8" id="KW-0457">Lysine biosynthesis</keyword>
<dbReference type="CDD" id="cd02274">
    <property type="entry name" value="DHDPR_N"/>
    <property type="match status" value="1"/>
</dbReference>
<evidence type="ECO:0000256" key="4">
    <source>
        <dbReference type="ARBA" id="ARBA00022857"/>
    </source>
</evidence>
<evidence type="ECO:0000313" key="17">
    <source>
        <dbReference type="Proteomes" id="UP000016023"/>
    </source>
</evidence>
<dbReference type="PANTHER" id="PTHR20836">
    <property type="entry name" value="DIHYDRODIPICOLINATE REDUCTASE"/>
    <property type="match status" value="1"/>
</dbReference>
<evidence type="ECO:0000256" key="13">
    <source>
        <dbReference type="NCBIfam" id="TIGR00036"/>
    </source>
</evidence>
<dbReference type="EC" id="1.17.1.8" evidence="10 13"/>
<dbReference type="AlphaFoldDB" id="H1Q3C8"/>
<keyword evidence="6" id="KW-0560">Oxidoreductase</keyword>
<dbReference type="Gene3D" id="3.30.360.10">
    <property type="entry name" value="Dihydrodipicolinate Reductase, domain 2"/>
    <property type="match status" value="1"/>
</dbReference>
<accession>H1Q3C8</accession>
<evidence type="ECO:0000256" key="10">
    <source>
        <dbReference type="ARBA" id="ARBA00038983"/>
    </source>
</evidence>
<dbReference type="SUPFAM" id="SSF51735">
    <property type="entry name" value="NAD(P)-binding Rossmann-fold domains"/>
    <property type="match status" value="1"/>
</dbReference>
<dbReference type="PATRIC" id="fig|883158.3.peg.1408"/>
<dbReference type="GO" id="GO:0005829">
    <property type="term" value="C:cytosol"/>
    <property type="evidence" value="ECO:0007669"/>
    <property type="project" value="TreeGrafter"/>
</dbReference>
<proteinExistence type="inferred from homology"/>
<organism evidence="16 17">
    <name type="scientific">Prevotella micans F0438</name>
    <dbReference type="NCBI Taxonomy" id="883158"/>
    <lineage>
        <taxon>Bacteria</taxon>
        <taxon>Pseudomonadati</taxon>
        <taxon>Bacteroidota</taxon>
        <taxon>Bacteroidia</taxon>
        <taxon>Bacteroidales</taxon>
        <taxon>Prevotellaceae</taxon>
        <taxon>Prevotella</taxon>
    </lineage>
</organism>
<dbReference type="Pfam" id="PF01113">
    <property type="entry name" value="DapB_N"/>
    <property type="match status" value="1"/>
</dbReference>